<evidence type="ECO:0000313" key="1">
    <source>
        <dbReference type="EMBL" id="KAE8037739.1"/>
    </source>
</evidence>
<reference evidence="1 2" key="1">
    <citation type="submission" date="2019-06" db="EMBL/GenBank/DDBJ databases">
        <title>A chromosomal-level reference genome of Carpinus fangiana (Coryloideae, Betulaceae).</title>
        <authorList>
            <person name="Yang X."/>
            <person name="Wang Z."/>
            <person name="Zhang L."/>
            <person name="Hao G."/>
            <person name="Liu J."/>
            <person name="Yang Y."/>
        </authorList>
    </citation>
    <scope>NUCLEOTIDE SEQUENCE [LARGE SCALE GENOMIC DNA]</scope>
    <source>
        <strain evidence="1">Cfa_2016G</strain>
        <tissue evidence="1">Leaf</tissue>
    </source>
</reference>
<name>A0A660KTZ2_9ROSI</name>
<proteinExistence type="predicted"/>
<protein>
    <submittedName>
        <fullName evidence="1">Uncharacterized protein</fullName>
    </submittedName>
</protein>
<sequence>MASLCLVVKDLEVVFGGAKEVKFSKYFFYESRDFRPRIAIFSVHITRGFMEDLECRGERLSMDMWLHGGP</sequence>
<accession>A0A660KTZ2</accession>
<dbReference type="Proteomes" id="UP000327013">
    <property type="component" value="Chromosome 4"/>
</dbReference>
<evidence type="ECO:0000313" key="2">
    <source>
        <dbReference type="Proteomes" id="UP000327013"/>
    </source>
</evidence>
<keyword evidence="2" id="KW-1185">Reference proteome</keyword>
<dbReference type="AlphaFoldDB" id="A0A660KTZ2"/>
<dbReference type="EMBL" id="CM017324">
    <property type="protein sequence ID" value="KAE8037739.1"/>
    <property type="molecule type" value="Genomic_DNA"/>
</dbReference>
<organism evidence="1 2">
    <name type="scientific">Carpinus fangiana</name>
    <dbReference type="NCBI Taxonomy" id="176857"/>
    <lineage>
        <taxon>Eukaryota</taxon>
        <taxon>Viridiplantae</taxon>
        <taxon>Streptophyta</taxon>
        <taxon>Embryophyta</taxon>
        <taxon>Tracheophyta</taxon>
        <taxon>Spermatophyta</taxon>
        <taxon>Magnoliopsida</taxon>
        <taxon>eudicotyledons</taxon>
        <taxon>Gunneridae</taxon>
        <taxon>Pentapetalae</taxon>
        <taxon>rosids</taxon>
        <taxon>fabids</taxon>
        <taxon>Fagales</taxon>
        <taxon>Betulaceae</taxon>
        <taxon>Carpinus</taxon>
    </lineage>
</organism>
<gene>
    <name evidence="1" type="ORF">FH972_010303</name>
</gene>